<keyword evidence="3" id="KW-1185">Reference proteome</keyword>
<dbReference type="RefSeq" id="WP_073324830.1">
    <property type="nucleotide sequence ID" value="NZ_FQWD01000006.1"/>
</dbReference>
<keyword evidence="1" id="KW-0732">Signal</keyword>
<protein>
    <submittedName>
        <fullName evidence="2">Uncharacterized protein</fullName>
    </submittedName>
</protein>
<evidence type="ECO:0000256" key="1">
    <source>
        <dbReference type="SAM" id="SignalP"/>
    </source>
</evidence>
<reference evidence="3" key="1">
    <citation type="submission" date="2016-11" db="EMBL/GenBank/DDBJ databases">
        <authorList>
            <person name="Varghese N."/>
            <person name="Submissions S."/>
        </authorList>
    </citation>
    <scope>NUCLEOTIDE SEQUENCE [LARGE SCALE GENOMIC DNA]</scope>
    <source>
        <strain evidence="3">CGMCC 1.8995</strain>
    </source>
</reference>
<evidence type="ECO:0000313" key="3">
    <source>
        <dbReference type="Proteomes" id="UP000184520"/>
    </source>
</evidence>
<feature type="chain" id="PRO_5012997044" evidence="1">
    <location>
        <begin position="18"/>
        <end position="104"/>
    </location>
</feature>
<evidence type="ECO:0000313" key="2">
    <source>
        <dbReference type="EMBL" id="SHH13728.1"/>
    </source>
</evidence>
<feature type="signal peptide" evidence="1">
    <location>
        <begin position="1"/>
        <end position="17"/>
    </location>
</feature>
<dbReference type="Proteomes" id="UP000184520">
    <property type="component" value="Unassembled WGS sequence"/>
</dbReference>
<gene>
    <name evidence="2" type="ORF">SAMN05216361_3914</name>
</gene>
<organism evidence="2 3">
    <name type="scientific">Marisediminitalea aggregata</name>
    <dbReference type="NCBI Taxonomy" id="634436"/>
    <lineage>
        <taxon>Bacteria</taxon>
        <taxon>Pseudomonadati</taxon>
        <taxon>Pseudomonadota</taxon>
        <taxon>Gammaproteobacteria</taxon>
        <taxon>Alteromonadales</taxon>
        <taxon>Alteromonadaceae</taxon>
        <taxon>Marisediminitalea</taxon>
    </lineage>
</organism>
<dbReference type="AlphaFoldDB" id="A0A1M5QIH6"/>
<accession>A0A1M5QIH6</accession>
<proteinExistence type="predicted"/>
<name>A0A1M5QIH6_9ALTE</name>
<dbReference type="STRING" id="634436.SAMN05216361_3914"/>
<sequence length="104" mass="11785">MKILAIIFSFFSFFVSASDSENECFTVNGETRFKNGWPPNLIVASGEKWWGIGPIENEDYPDNLVMPPPQKGIFVLCSLNETVSVPYEEQPIKLYKITSYENGL</sequence>
<dbReference type="EMBL" id="FQWD01000006">
    <property type="protein sequence ID" value="SHH13728.1"/>
    <property type="molecule type" value="Genomic_DNA"/>
</dbReference>